<dbReference type="GO" id="GO:0016846">
    <property type="term" value="F:carbon-sulfur lyase activity"/>
    <property type="evidence" value="ECO:0007669"/>
    <property type="project" value="InterPro"/>
</dbReference>
<name>A4C4M7_9GAMM</name>
<evidence type="ECO:0000313" key="6">
    <source>
        <dbReference type="Proteomes" id="UP000006201"/>
    </source>
</evidence>
<keyword evidence="3" id="KW-0862">Zinc</keyword>
<dbReference type="PANTHER" id="PTHR28620:SF1">
    <property type="entry name" value="CENP-V_GFA DOMAIN-CONTAINING PROTEIN"/>
    <property type="match status" value="1"/>
</dbReference>
<dbReference type="Proteomes" id="UP000006201">
    <property type="component" value="Unassembled WGS sequence"/>
</dbReference>
<reference evidence="5 6" key="1">
    <citation type="submission" date="2006-02" db="EMBL/GenBank/DDBJ databases">
        <authorList>
            <person name="Moran M.A."/>
            <person name="Kjelleberg S."/>
            <person name="Egan S."/>
            <person name="Saunders N."/>
            <person name="Thomas T."/>
            <person name="Ferriera S."/>
            <person name="Johnson J."/>
            <person name="Kravitz S."/>
            <person name="Halpern A."/>
            <person name="Remington K."/>
            <person name="Beeson K."/>
            <person name="Tran B."/>
            <person name="Rogers Y.-H."/>
            <person name="Friedman R."/>
            <person name="Venter J.C."/>
        </authorList>
    </citation>
    <scope>NUCLEOTIDE SEQUENCE [LARGE SCALE GENOMIC DNA]</scope>
    <source>
        <strain evidence="5 6">D2</strain>
    </source>
</reference>
<comment type="similarity">
    <text evidence="1">Belongs to the Gfa family.</text>
</comment>
<evidence type="ECO:0000256" key="2">
    <source>
        <dbReference type="ARBA" id="ARBA00022723"/>
    </source>
</evidence>
<evidence type="ECO:0000256" key="3">
    <source>
        <dbReference type="ARBA" id="ARBA00022833"/>
    </source>
</evidence>
<dbReference type="InterPro" id="IPR006913">
    <property type="entry name" value="CENP-V/GFA"/>
</dbReference>
<protein>
    <recommendedName>
        <fullName evidence="4">CENP-V/GFA domain-containing protein</fullName>
    </recommendedName>
</protein>
<dbReference type="InterPro" id="IPR052355">
    <property type="entry name" value="CENP-V-like"/>
</dbReference>
<dbReference type="STRING" id="87626.PTD2_03031"/>
<dbReference type="SUPFAM" id="SSF51316">
    <property type="entry name" value="Mss4-like"/>
    <property type="match status" value="1"/>
</dbReference>
<keyword evidence="6" id="KW-1185">Reference proteome</keyword>
<dbReference type="PROSITE" id="PS51891">
    <property type="entry name" value="CENP_V_GFA"/>
    <property type="match status" value="1"/>
</dbReference>
<dbReference type="EMBL" id="AAOH01000001">
    <property type="protein sequence ID" value="EAR30509.1"/>
    <property type="molecule type" value="Genomic_DNA"/>
</dbReference>
<proteinExistence type="inferred from homology"/>
<dbReference type="eggNOG" id="COG3791">
    <property type="taxonomic scope" value="Bacteria"/>
</dbReference>
<organism evidence="5 6">
    <name type="scientific">Pseudoalteromonas tunicata D2</name>
    <dbReference type="NCBI Taxonomy" id="87626"/>
    <lineage>
        <taxon>Bacteria</taxon>
        <taxon>Pseudomonadati</taxon>
        <taxon>Pseudomonadota</taxon>
        <taxon>Gammaproteobacteria</taxon>
        <taxon>Alteromonadales</taxon>
        <taxon>Pseudoalteromonadaceae</taxon>
        <taxon>Pseudoalteromonas</taxon>
    </lineage>
</organism>
<dbReference type="GO" id="GO:0046872">
    <property type="term" value="F:metal ion binding"/>
    <property type="evidence" value="ECO:0007669"/>
    <property type="project" value="UniProtKB-KW"/>
</dbReference>
<feature type="domain" description="CENP-V/GFA" evidence="4">
    <location>
        <begin position="6"/>
        <end position="118"/>
    </location>
</feature>
<dbReference type="Gene3D" id="2.170.150.70">
    <property type="match status" value="1"/>
</dbReference>
<dbReference type="RefSeq" id="WP_009836807.1">
    <property type="nucleotide sequence ID" value="NZ_AAOH01000001.1"/>
</dbReference>
<dbReference type="InterPro" id="IPR011057">
    <property type="entry name" value="Mss4-like_sf"/>
</dbReference>
<keyword evidence="2" id="KW-0479">Metal-binding</keyword>
<sequence length="131" mass="14669">MLLNQFKGGCHCGAIRFVVSAAVDAQIEDCNCSICTKSGFLHLIVPNAQFELQTDKELLSTYTFNTGVAQHYFCKTCGIKPFYIPRSNPDGIDVNVRCLDEYPVSTMQVVPFDGQNWEQHAHTLSHKTKKP</sequence>
<dbReference type="Pfam" id="PF04828">
    <property type="entry name" value="GFA"/>
    <property type="match status" value="1"/>
</dbReference>
<evidence type="ECO:0000259" key="4">
    <source>
        <dbReference type="PROSITE" id="PS51891"/>
    </source>
</evidence>
<comment type="caution">
    <text evidence="5">The sequence shown here is derived from an EMBL/GenBank/DDBJ whole genome shotgun (WGS) entry which is preliminary data.</text>
</comment>
<dbReference type="OrthoDB" id="9805575at2"/>
<evidence type="ECO:0000256" key="1">
    <source>
        <dbReference type="ARBA" id="ARBA00005495"/>
    </source>
</evidence>
<accession>A4C4M7</accession>
<gene>
    <name evidence="5" type="ORF">PTD2_03031</name>
</gene>
<dbReference type="AlphaFoldDB" id="A4C4M7"/>
<evidence type="ECO:0000313" key="5">
    <source>
        <dbReference type="EMBL" id="EAR30509.1"/>
    </source>
</evidence>
<dbReference type="HOGENOM" id="CLU_055491_7_3_6"/>
<dbReference type="PANTHER" id="PTHR28620">
    <property type="entry name" value="CENTROMERE PROTEIN V"/>
    <property type="match status" value="1"/>
</dbReference>